<evidence type="ECO:0000256" key="6">
    <source>
        <dbReference type="ARBA" id="ARBA00022839"/>
    </source>
</evidence>
<evidence type="ECO:0000259" key="9">
    <source>
        <dbReference type="Pfam" id="PF12320"/>
    </source>
</evidence>
<dbReference type="EMBL" id="LQBM01000004">
    <property type="protein sequence ID" value="KUG57741.1"/>
    <property type="molecule type" value="Genomic_DNA"/>
</dbReference>
<dbReference type="InterPro" id="IPR029052">
    <property type="entry name" value="Metallo-depent_PP-like"/>
</dbReference>
<name>A0A0W8ICP9_9MICC</name>
<evidence type="ECO:0000256" key="7">
    <source>
        <dbReference type="RuleBase" id="RU363069"/>
    </source>
</evidence>
<evidence type="ECO:0000313" key="12">
    <source>
        <dbReference type="Proteomes" id="UP000054023"/>
    </source>
</evidence>
<keyword evidence="6 7" id="KW-0269">Exonuclease</keyword>
<dbReference type="STRING" id="317018.AVL63_04230"/>
<dbReference type="SUPFAM" id="SSF56300">
    <property type="entry name" value="Metallo-dependent phosphatases"/>
    <property type="match status" value="1"/>
</dbReference>
<evidence type="ECO:0000256" key="2">
    <source>
        <dbReference type="ARBA" id="ARBA00011322"/>
    </source>
</evidence>
<dbReference type="CDD" id="cd00840">
    <property type="entry name" value="MPP_Mre11_N"/>
    <property type="match status" value="1"/>
</dbReference>
<keyword evidence="7" id="KW-0255">Endonuclease</keyword>
<evidence type="ECO:0000256" key="3">
    <source>
        <dbReference type="ARBA" id="ARBA00013365"/>
    </source>
</evidence>
<dbReference type="InterPro" id="IPR041796">
    <property type="entry name" value="Mre11_N"/>
</dbReference>
<dbReference type="AlphaFoldDB" id="A0A0W8ICP9"/>
<dbReference type="Pfam" id="PF12320">
    <property type="entry name" value="SbcD_C"/>
    <property type="match status" value="1"/>
</dbReference>
<gene>
    <name evidence="7" type="primary">sbcD</name>
    <name evidence="10" type="ORF">AVL63_04230</name>
    <name evidence="11" type="ORF">HNR24_000443</name>
</gene>
<evidence type="ECO:0000256" key="4">
    <source>
        <dbReference type="ARBA" id="ARBA00022722"/>
    </source>
</evidence>
<evidence type="ECO:0000259" key="8">
    <source>
        <dbReference type="Pfam" id="PF00149"/>
    </source>
</evidence>
<dbReference type="GO" id="GO:0006310">
    <property type="term" value="P:DNA recombination"/>
    <property type="evidence" value="ECO:0007669"/>
    <property type="project" value="UniProtKB-KW"/>
</dbReference>
<organism evidence="10 12">
    <name type="scientific">Nesterenkonia jeotgali</name>
    <dbReference type="NCBI Taxonomy" id="317018"/>
    <lineage>
        <taxon>Bacteria</taxon>
        <taxon>Bacillati</taxon>
        <taxon>Actinomycetota</taxon>
        <taxon>Actinomycetes</taxon>
        <taxon>Micrococcales</taxon>
        <taxon>Micrococcaceae</taxon>
        <taxon>Nesterenkonia</taxon>
    </lineage>
</organism>
<dbReference type="InterPro" id="IPR050535">
    <property type="entry name" value="DNA_Repair-Maintenance_Comp"/>
</dbReference>
<dbReference type="PANTHER" id="PTHR30337">
    <property type="entry name" value="COMPONENT OF ATP-DEPENDENT DSDNA EXONUCLEASE"/>
    <property type="match status" value="1"/>
</dbReference>
<reference evidence="11 13" key="3">
    <citation type="submission" date="2020-08" db="EMBL/GenBank/DDBJ databases">
        <title>Sequencing the genomes of 1000 actinobacteria strains.</title>
        <authorList>
            <person name="Klenk H.-P."/>
        </authorList>
    </citation>
    <scope>NUCLEOTIDE SEQUENCE [LARGE SCALE GENOMIC DNA]</scope>
    <source>
        <strain evidence="11 13">DSM 19081</strain>
    </source>
</reference>
<dbReference type="Pfam" id="PF00149">
    <property type="entry name" value="Metallophos"/>
    <property type="match status" value="1"/>
</dbReference>
<feature type="domain" description="Nuclease SbcCD subunit D C-terminal" evidence="9">
    <location>
        <begin position="285"/>
        <end position="371"/>
    </location>
</feature>
<dbReference type="Proteomes" id="UP000054023">
    <property type="component" value="Unassembled WGS sequence"/>
</dbReference>
<comment type="subunit">
    <text evidence="2 7">Heterodimer of SbcC and SbcD.</text>
</comment>
<dbReference type="GO" id="GO:0008408">
    <property type="term" value="F:3'-5' exonuclease activity"/>
    <property type="evidence" value="ECO:0007669"/>
    <property type="project" value="InterPro"/>
</dbReference>
<dbReference type="EMBL" id="JACJIH010000001">
    <property type="protein sequence ID" value="MBA8920510.1"/>
    <property type="molecule type" value="Genomic_DNA"/>
</dbReference>
<keyword evidence="5 7" id="KW-0378">Hydrolase</keyword>
<dbReference type="NCBIfam" id="TIGR00619">
    <property type="entry name" value="sbcd"/>
    <property type="match status" value="1"/>
</dbReference>
<keyword evidence="12" id="KW-1185">Reference proteome</keyword>
<evidence type="ECO:0000256" key="1">
    <source>
        <dbReference type="ARBA" id="ARBA00010555"/>
    </source>
</evidence>
<dbReference type="GO" id="GO:0004519">
    <property type="term" value="F:endonuclease activity"/>
    <property type="evidence" value="ECO:0007669"/>
    <property type="project" value="UniProtKB-KW"/>
</dbReference>
<evidence type="ECO:0000313" key="11">
    <source>
        <dbReference type="EMBL" id="MBA8920510.1"/>
    </source>
</evidence>
<evidence type="ECO:0000256" key="5">
    <source>
        <dbReference type="ARBA" id="ARBA00022801"/>
    </source>
</evidence>
<dbReference type="GO" id="GO:0006260">
    <property type="term" value="P:DNA replication"/>
    <property type="evidence" value="ECO:0007669"/>
    <property type="project" value="UniProtKB-KW"/>
</dbReference>
<comment type="caution">
    <text evidence="10">The sequence shown here is derived from an EMBL/GenBank/DDBJ whole genome shotgun (WGS) entry which is preliminary data.</text>
</comment>
<evidence type="ECO:0000313" key="13">
    <source>
        <dbReference type="Proteomes" id="UP000546252"/>
    </source>
</evidence>
<accession>A0A0W8ICP9</accession>
<dbReference type="Proteomes" id="UP000546252">
    <property type="component" value="Unassembled WGS sequence"/>
</dbReference>
<dbReference type="InterPro" id="IPR004843">
    <property type="entry name" value="Calcineurin-like_PHP"/>
</dbReference>
<dbReference type="PANTHER" id="PTHR30337:SF0">
    <property type="entry name" value="NUCLEASE SBCCD SUBUNIT D"/>
    <property type="match status" value="1"/>
</dbReference>
<evidence type="ECO:0000313" key="10">
    <source>
        <dbReference type="EMBL" id="KUG57741.1"/>
    </source>
</evidence>
<proteinExistence type="inferred from homology"/>
<dbReference type="InterPro" id="IPR004593">
    <property type="entry name" value="SbcD"/>
</dbReference>
<protein>
    <recommendedName>
        <fullName evidence="3 7">Nuclease SbcCD subunit D</fullName>
    </recommendedName>
</protein>
<comment type="function">
    <text evidence="7">SbcCD cleaves DNA hairpin structures. These structures can inhibit DNA replication and are intermediates in certain DNA recombination reactions. The complex acts as a 3'-&gt;5' double strand exonuclease that can open hairpins. It also has a 5' single-strand endonuclease activity.</text>
</comment>
<comment type="similarity">
    <text evidence="1 7">Belongs to the SbcD family.</text>
</comment>
<feature type="domain" description="Calcineurin-like phosphoesterase" evidence="8">
    <location>
        <begin position="1"/>
        <end position="237"/>
    </location>
</feature>
<reference evidence="12" key="2">
    <citation type="submission" date="2015-12" db="EMBL/GenBank/DDBJ databases">
        <authorList>
            <person name="Nair G.R."/>
            <person name="Kaur G."/>
            <person name="Mayilraj S."/>
        </authorList>
    </citation>
    <scope>NUCLEOTIDE SEQUENCE [LARGE SCALE GENOMIC DNA]</scope>
    <source>
        <strain evidence="12">CD08_7</strain>
    </source>
</reference>
<keyword evidence="7" id="KW-0235">DNA replication</keyword>
<dbReference type="OrthoDB" id="9773856at2"/>
<keyword evidence="7" id="KW-0233">DNA recombination</keyword>
<reference evidence="10" key="1">
    <citation type="submission" date="2015-12" db="EMBL/GenBank/DDBJ databases">
        <authorList>
            <person name="Shamseldin A."/>
            <person name="Moawad H."/>
            <person name="Abd El-Rahim W.M."/>
            <person name="Sadowsky M.J."/>
        </authorList>
    </citation>
    <scope>NUCLEOTIDE SEQUENCE [LARGE SCALE GENOMIC DNA]</scope>
    <source>
        <strain evidence="10">CD08_7</strain>
    </source>
</reference>
<dbReference type="InterPro" id="IPR026843">
    <property type="entry name" value="SbcD_C"/>
</dbReference>
<keyword evidence="4 7" id="KW-0540">Nuclease</keyword>
<dbReference type="Gene3D" id="3.60.21.10">
    <property type="match status" value="1"/>
</dbReference>
<dbReference type="RefSeq" id="WP_058888976.1">
    <property type="nucleotide sequence ID" value="NZ_BAAAKT010000002.1"/>
</dbReference>
<sequence>MRWLHTSDWHLGRGFHGHSLRSEQEQMLETICAAVTEHQVDVLLIAGDIYDRALPPEWAVAALEEALQRITEGGAQVIITPGNHDSAARLGFGRGLMRGSGVHIRSALSEAWTPVEVTEPDGGQTLVYGIPYLEPQLFAPSLGLDRGHHTGVTAEVIRRIWEDVERRRVSGSEPTVVLMAHLFAAAGAASDSERNIGVDAAAGDRPEHHEESIGGLAVVPLELFEGFDYVALGHLHGRQRLSGTVRYSGSPLRLSFSETRQAKGAWLWDSGSGEPAQPLDWSIGRPLAQLELPLEELLAPETVELHRESYLQIKLTDPIRPARAFQRLQEVYPYMASFSHTGRQDAPHRTYSAKVERARTDTEVVEGFLEHVRGGRGASAEEAQLIAEGLQAVRS</sequence>